<dbReference type="EMBL" id="CYKH01001664">
    <property type="protein sequence ID" value="CUG88631.1"/>
    <property type="molecule type" value="Genomic_DNA"/>
</dbReference>
<evidence type="ECO:0000313" key="2">
    <source>
        <dbReference type="Proteomes" id="UP000051952"/>
    </source>
</evidence>
<dbReference type="AlphaFoldDB" id="A0A0S4JAT7"/>
<protein>
    <submittedName>
        <fullName evidence="1">Uncharacterized protein</fullName>
    </submittedName>
</protein>
<dbReference type="Proteomes" id="UP000051952">
    <property type="component" value="Unassembled WGS sequence"/>
</dbReference>
<organism evidence="1 2">
    <name type="scientific">Bodo saltans</name>
    <name type="common">Flagellated protozoan</name>
    <dbReference type="NCBI Taxonomy" id="75058"/>
    <lineage>
        <taxon>Eukaryota</taxon>
        <taxon>Discoba</taxon>
        <taxon>Euglenozoa</taxon>
        <taxon>Kinetoplastea</taxon>
        <taxon>Metakinetoplastina</taxon>
        <taxon>Eubodonida</taxon>
        <taxon>Bodonidae</taxon>
        <taxon>Bodo</taxon>
    </lineage>
</organism>
<name>A0A0S4JAT7_BODSA</name>
<reference evidence="2" key="1">
    <citation type="submission" date="2015-09" db="EMBL/GenBank/DDBJ databases">
        <authorList>
            <consortium name="Pathogen Informatics"/>
        </authorList>
    </citation>
    <scope>NUCLEOTIDE SEQUENCE [LARGE SCALE GENOMIC DNA]</scope>
    <source>
        <strain evidence="2">Lake Konstanz</strain>
    </source>
</reference>
<keyword evidence="2" id="KW-1185">Reference proteome</keyword>
<evidence type="ECO:0000313" key="1">
    <source>
        <dbReference type="EMBL" id="CUG88631.1"/>
    </source>
</evidence>
<dbReference type="VEuPathDB" id="TriTrypDB:BSAL_16515"/>
<gene>
    <name evidence="1" type="ORF">BSAL_16515</name>
</gene>
<proteinExistence type="predicted"/>
<accession>A0A0S4JAT7</accession>
<sequence length="185" mass="20216">MDAMHTVAAGNSAAHAAAVERRMESIQSIFKKFDVDSRDHALMSAVEDHGPARWTAEEWAAIGRHGERQWLKNDLNGWAERVMDRAKALEAAGPANSDDTGVAAERSVGALGDDFKASVRRLRDIGLRILHIASCGDERKFSTAAELRQELDSTVVVSLGEFSSIVDRSLESMRSKRVEVPSAVD</sequence>